<dbReference type="Proteomes" id="UP001437256">
    <property type="component" value="Unassembled WGS sequence"/>
</dbReference>
<keyword evidence="2" id="KW-1185">Reference proteome</keyword>
<sequence>MQSLADPATFRSTCATVFQRIIDTVPSTVALSEPILPIEVKPRIQQFYLQDKSTLHLEGNIRVRTTERRVPDDVKMEYSDSTGQHCDNCTITASKATFQGGTGSGFDDSFYFYEFNTNLAVGAISKFNIHFTADSDETHTNNGLGFPLDTAILHQYPNSCLEQKDDGNGNWNLTVVAAVRKDRTNLPTWFEVTVKRSTQGISLPKLDIQKVEMAQWKDAGDDEYVLYAGSFALPISSWSTSYDLYNGEGDDIASVVNVRTGDSGSCTDWTA</sequence>
<dbReference type="EMBL" id="JBBXMP010000004">
    <property type="protein sequence ID" value="KAL0071303.1"/>
    <property type="molecule type" value="Genomic_DNA"/>
</dbReference>
<reference evidence="1 2" key="1">
    <citation type="submission" date="2024-05" db="EMBL/GenBank/DDBJ databases">
        <title>A draft genome resource for the thread blight pathogen Marasmius tenuissimus strain MS-2.</title>
        <authorList>
            <person name="Yulfo-Soto G.E."/>
            <person name="Baruah I.K."/>
            <person name="Amoako-Attah I."/>
            <person name="Bukari Y."/>
            <person name="Meinhardt L.W."/>
            <person name="Bailey B.A."/>
            <person name="Cohen S.P."/>
        </authorList>
    </citation>
    <scope>NUCLEOTIDE SEQUENCE [LARGE SCALE GENOMIC DNA]</scope>
    <source>
        <strain evidence="1 2">MS-2</strain>
    </source>
</reference>
<accession>A0ABR3ACJ8</accession>
<proteinExistence type="predicted"/>
<name>A0ABR3ACJ8_9AGAR</name>
<evidence type="ECO:0000313" key="2">
    <source>
        <dbReference type="Proteomes" id="UP001437256"/>
    </source>
</evidence>
<comment type="caution">
    <text evidence="1">The sequence shown here is derived from an EMBL/GenBank/DDBJ whole genome shotgun (WGS) entry which is preliminary data.</text>
</comment>
<evidence type="ECO:0000313" key="1">
    <source>
        <dbReference type="EMBL" id="KAL0071303.1"/>
    </source>
</evidence>
<protein>
    <recommendedName>
        <fullName evidence="3">Lectin</fullName>
    </recommendedName>
</protein>
<organism evidence="1 2">
    <name type="scientific">Marasmius tenuissimus</name>
    <dbReference type="NCBI Taxonomy" id="585030"/>
    <lineage>
        <taxon>Eukaryota</taxon>
        <taxon>Fungi</taxon>
        <taxon>Dikarya</taxon>
        <taxon>Basidiomycota</taxon>
        <taxon>Agaricomycotina</taxon>
        <taxon>Agaricomycetes</taxon>
        <taxon>Agaricomycetidae</taxon>
        <taxon>Agaricales</taxon>
        <taxon>Marasmiineae</taxon>
        <taxon>Marasmiaceae</taxon>
        <taxon>Marasmius</taxon>
    </lineage>
</organism>
<gene>
    <name evidence="1" type="ORF">AAF712_001869</name>
</gene>
<evidence type="ECO:0008006" key="3">
    <source>
        <dbReference type="Google" id="ProtNLM"/>
    </source>
</evidence>